<dbReference type="AlphaFoldDB" id="A0A7U2F1Z3"/>
<proteinExistence type="predicted"/>
<organism evidence="1 2">
    <name type="scientific">Phaeosphaeria nodorum (strain SN15 / ATCC MYA-4574 / FGSC 10173)</name>
    <name type="common">Glume blotch fungus</name>
    <name type="synonym">Parastagonospora nodorum</name>
    <dbReference type="NCBI Taxonomy" id="321614"/>
    <lineage>
        <taxon>Eukaryota</taxon>
        <taxon>Fungi</taxon>
        <taxon>Dikarya</taxon>
        <taxon>Ascomycota</taxon>
        <taxon>Pezizomycotina</taxon>
        <taxon>Dothideomycetes</taxon>
        <taxon>Pleosporomycetidae</taxon>
        <taxon>Pleosporales</taxon>
        <taxon>Pleosporineae</taxon>
        <taxon>Phaeosphaeriaceae</taxon>
        <taxon>Parastagonospora</taxon>
    </lineage>
</organism>
<reference evidence="2" key="1">
    <citation type="journal article" date="2021" name="BMC Genomics">
        <title>Chromosome-level genome assembly and manually-curated proteome of model necrotroph Parastagonospora nodorum Sn15 reveals a genome-wide trove of candidate effector homologs, and redundancy of virulence-related functions within an accessory chromosome.</title>
        <authorList>
            <person name="Bertazzoni S."/>
            <person name="Jones D.A.B."/>
            <person name="Phan H.T."/>
            <person name="Tan K.-C."/>
            <person name="Hane J.K."/>
        </authorList>
    </citation>
    <scope>NUCLEOTIDE SEQUENCE [LARGE SCALE GENOMIC DNA]</scope>
    <source>
        <strain evidence="2">SN15 / ATCC MYA-4574 / FGSC 10173)</strain>
    </source>
</reference>
<name>A0A7U2F1Z3_PHANO</name>
<dbReference type="EMBL" id="CP069029">
    <property type="protein sequence ID" value="QRC97240.1"/>
    <property type="molecule type" value="Genomic_DNA"/>
</dbReference>
<dbReference type="Proteomes" id="UP000663193">
    <property type="component" value="Chromosome 7"/>
</dbReference>
<evidence type="ECO:0000313" key="1">
    <source>
        <dbReference type="EMBL" id="QRC97240.1"/>
    </source>
</evidence>
<protein>
    <submittedName>
        <fullName evidence="1">Uncharacterized protein</fullName>
    </submittedName>
</protein>
<sequence length="66" mass="7420">MDSHGEMDEMRLGEPGMVRVGHEASVVINTRIEGRRVLRASLELYCVTFAQMVMVDRVGGAEELKR</sequence>
<evidence type="ECO:0000313" key="2">
    <source>
        <dbReference type="Proteomes" id="UP000663193"/>
    </source>
</evidence>
<keyword evidence="2" id="KW-1185">Reference proteome</keyword>
<gene>
    <name evidence="1" type="ORF">JI435_410310</name>
</gene>
<accession>A0A7U2F1Z3</accession>
<dbReference type="VEuPathDB" id="FungiDB:JI435_410310"/>